<gene>
    <name evidence="2" type="ORF">A9D01_06890</name>
    <name evidence="3" type="ORF">I6I72_10285</name>
</gene>
<dbReference type="EMBL" id="CP024932">
    <property type="protein sequence ID" value="ATZ08518.1"/>
    <property type="molecule type" value="Genomic_DNA"/>
</dbReference>
<dbReference type="Proteomes" id="UP000231994">
    <property type="component" value="Chromosome"/>
</dbReference>
<organism evidence="2 4">
    <name type="scientific">Corynebacterium striatum</name>
    <dbReference type="NCBI Taxonomy" id="43770"/>
    <lineage>
        <taxon>Bacteria</taxon>
        <taxon>Bacillati</taxon>
        <taxon>Actinomycetota</taxon>
        <taxon>Actinomycetes</taxon>
        <taxon>Mycobacteriales</taxon>
        <taxon>Corynebacteriaceae</taxon>
        <taxon>Corynebacterium</taxon>
    </lineage>
</organism>
<reference evidence="3 5" key="2">
    <citation type="submission" date="2021-01" db="EMBL/GenBank/DDBJ databases">
        <title>FDA dAtabase for Regulatory Grade micrObial Sequences (FDA-ARGOS): Supporting development and validation of Infectious Disease Dx tests.</title>
        <authorList>
            <person name="Sproer C."/>
            <person name="Gronow S."/>
            <person name="Severitt S."/>
            <person name="Schroder I."/>
            <person name="Tallon L."/>
            <person name="Sadzewicz L."/>
            <person name="Zhao X."/>
            <person name="Boylan J."/>
            <person name="Ott S."/>
            <person name="Bowen H."/>
            <person name="Vavikolanu K."/>
            <person name="Mehta A."/>
            <person name="Aluvathingal J."/>
            <person name="Nadendla S."/>
            <person name="Lowell S."/>
            <person name="Myers T."/>
            <person name="Yan Y."/>
            <person name="Sichtig H."/>
        </authorList>
    </citation>
    <scope>NUCLEOTIDE SEQUENCE [LARGE SCALE GENOMIC DNA]</scope>
    <source>
        <strain evidence="3 5">FDAARGOS_1115</strain>
    </source>
</reference>
<dbReference type="EMBL" id="CP068158">
    <property type="protein sequence ID" value="QQU76485.1"/>
    <property type="molecule type" value="Genomic_DNA"/>
</dbReference>
<dbReference type="AlphaFoldDB" id="A0ABC8CL15"/>
<dbReference type="Proteomes" id="UP000595757">
    <property type="component" value="Chromosome"/>
</dbReference>
<evidence type="ECO:0000259" key="1">
    <source>
        <dbReference type="Pfam" id="PF13683"/>
    </source>
</evidence>
<sequence length="55" mass="6531">MGAIGTSADNALAESFNSTMKREVLRNRKVFDNPLQCRREVFRWCIRYNTQRRHS</sequence>
<dbReference type="Pfam" id="PF13683">
    <property type="entry name" value="rve_3"/>
    <property type="match status" value="1"/>
</dbReference>
<dbReference type="SUPFAM" id="SSF53098">
    <property type="entry name" value="Ribonuclease H-like"/>
    <property type="match status" value="1"/>
</dbReference>
<keyword evidence="5" id="KW-1185">Reference proteome</keyword>
<evidence type="ECO:0000313" key="3">
    <source>
        <dbReference type="EMBL" id="QQU76485.1"/>
    </source>
</evidence>
<accession>A0ABC8CL15</accession>
<protein>
    <submittedName>
        <fullName evidence="3">Transposase</fullName>
    </submittedName>
</protein>
<feature type="domain" description="Integrase catalytic" evidence="1">
    <location>
        <begin position="2"/>
        <end position="55"/>
    </location>
</feature>
<proteinExistence type="predicted"/>
<name>A0ABC8CL15_CORST</name>
<evidence type="ECO:0000313" key="4">
    <source>
        <dbReference type="Proteomes" id="UP000231994"/>
    </source>
</evidence>
<evidence type="ECO:0000313" key="2">
    <source>
        <dbReference type="EMBL" id="ATZ08518.1"/>
    </source>
</evidence>
<dbReference type="InterPro" id="IPR001584">
    <property type="entry name" value="Integrase_cat-core"/>
</dbReference>
<evidence type="ECO:0000313" key="5">
    <source>
        <dbReference type="Proteomes" id="UP000595757"/>
    </source>
</evidence>
<reference evidence="2 4" key="1">
    <citation type="submission" date="2017-11" db="EMBL/GenBank/DDBJ databases">
        <title>Whole genome sequencing of cultured pathogen.</title>
        <authorList>
            <person name="Hoffmann M."/>
            <person name="Sanchez M."/>
            <person name="Timme R."/>
            <person name="Nudel K."/>
            <person name="Bry L."/>
        </authorList>
    </citation>
    <scope>NUCLEOTIDE SEQUENCE [LARGE SCALE GENOMIC DNA]</scope>
    <source>
        <strain evidence="2 4">216</strain>
    </source>
</reference>
<dbReference type="InterPro" id="IPR012337">
    <property type="entry name" value="RNaseH-like_sf"/>
</dbReference>